<gene>
    <name evidence="1" type="ORF">BT96DRAFT_558758</name>
</gene>
<accession>A0A6A4HX67</accession>
<dbReference type="OrthoDB" id="2745898at2759"/>
<dbReference type="AlphaFoldDB" id="A0A6A4HX67"/>
<sequence>MAAPLDLPQELIDHIIDLQEDIPVLKSCSLIGRRWLPRAQEHIFHSLSLPCRRDTPGYIIMSESGDVSPDDAELRISDIIHFLRSNPRLSYIVKSFTLDARSSDTLVRASGRMLAELPFRELTSFGASDISSFRASTA</sequence>
<dbReference type="EMBL" id="ML769436">
    <property type="protein sequence ID" value="KAE9402310.1"/>
    <property type="molecule type" value="Genomic_DNA"/>
</dbReference>
<reference evidence="1" key="1">
    <citation type="journal article" date="2019" name="Environ. Microbiol.">
        <title>Fungal ecological strategies reflected in gene transcription - a case study of two litter decomposers.</title>
        <authorList>
            <person name="Barbi F."/>
            <person name="Kohler A."/>
            <person name="Barry K."/>
            <person name="Baskaran P."/>
            <person name="Daum C."/>
            <person name="Fauchery L."/>
            <person name="Ihrmark K."/>
            <person name="Kuo A."/>
            <person name="LaButti K."/>
            <person name="Lipzen A."/>
            <person name="Morin E."/>
            <person name="Grigoriev I.V."/>
            <person name="Henrissat B."/>
            <person name="Lindahl B."/>
            <person name="Martin F."/>
        </authorList>
    </citation>
    <scope>NUCLEOTIDE SEQUENCE</scope>
    <source>
        <strain evidence="1">JB14</strain>
    </source>
</reference>
<proteinExistence type="predicted"/>
<evidence type="ECO:0008006" key="3">
    <source>
        <dbReference type="Google" id="ProtNLM"/>
    </source>
</evidence>
<evidence type="ECO:0000313" key="1">
    <source>
        <dbReference type="EMBL" id="KAE9402310.1"/>
    </source>
</evidence>
<evidence type="ECO:0000313" key="2">
    <source>
        <dbReference type="Proteomes" id="UP000799118"/>
    </source>
</evidence>
<organism evidence="1 2">
    <name type="scientific">Gymnopus androsaceus JB14</name>
    <dbReference type="NCBI Taxonomy" id="1447944"/>
    <lineage>
        <taxon>Eukaryota</taxon>
        <taxon>Fungi</taxon>
        <taxon>Dikarya</taxon>
        <taxon>Basidiomycota</taxon>
        <taxon>Agaricomycotina</taxon>
        <taxon>Agaricomycetes</taxon>
        <taxon>Agaricomycetidae</taxon>
        <taxon>Agaricales</taxon>
        <taxon>Marasmiineae</taxon>
        <taxon>Omphalotaceae</taxon>
        <taxon>Gymnopus</taxon>
    </lineage>
</organism>
<protein>
    <recommendedName>
        <fullName evidence="3">F-box domain-containing protein</fullName>
    </recommendedName>
</protein>
<dbReference type="Proteomes" id="UP000799118">
    <property type="component" value="Unassembled WGS sequence"/>
</dbReference>
<name>A0A6A4HX67_9AGAR</name>
<keyword evidence="2" id="KW-1185">Reference proteome</keyword>